<feature type="coiled-coil region" evidence="3">
    <location>
        <begin position="386"/>
        <end position="413"/>
    </location>
</feature>
<evidence type="ECO:0000313" key="8">
    <source>
        <dbReference type="Proteomes" id="UP001216674"/>
    </source>
</evidence>
<keyword evidence="3" id="KW-0175">Coiled coil</keyword>
<dbReference type="CDD" id="cd01949">
    <property type="entry name" value="GGDEF"/>
    <property type="match status" value="1"/>
</dbReference>
<evidence type="ECO:0000256" key="1">
    <source>
        <dbReference type="ARBA" id="ARBA00012528"/>
    </source>
</evidence>
<dbReference type="PROSITE" id="PS50885">
    <property type="entry name" value="HAMP"/>
    <property type="match status" value="1"/>
</dbReference>
<evidence type="ECO:0000256" key="2">
    <source>
        <dbReference type="ARBA" id="ARBA00034247"/>
    </source>
</evidence>
<dbReference type="PANTHER" id="PTHR45138:SF9">
    <property type="entry name" value="DIGUANYLATE CYCLASE DGCM-RELATED"/>
    <property type="match status" value="1"/>
</dbReference>
<keyword evidence="4" id="KW-1133">Transmembrane helix</keyword>
<accession>A0ABT6AH43</accession>
<evidence type="ECO:0000259" key="5">
    <source>
        <dbReference type="PROSITE" id="PS50885"/>
    </source>
</evidence>
<name>A0ABT6AH43_9BURK</name>
<keyword evidence="4" id="KW-0812">Transmembrane</keyword>
<dbReference type="SUPFAM" id="SSF55073">
    <property type="entry name" value="Nucleotide cyclase"/>
    <property type="match status" value="1"/>
</dbReference>
<feature type="transmembrane region" description="Helical" evidence="4">
    <location>
        <begin position="315"/>
        <end position="340"/>
    </location>
</feature>
<dbReference type="InterPro" id="IPR043128">
    <property type="entry name" value="Rev_trsase/Diguanyl_cyclase"/>
</dbReference>
<dbReference type="PROSITE" id="PS50887">
    <property type="entry name" value="GGDEF"/>
    <property type="match status" value="1"/>
</dbReference>
<keyword evidence="4" id="KW-0472">Membrane</keyword>
<reference evidence="7 8" key="1">
    <citation type="submission" date="2023-03" db="EMBL/GenBank/DDBJ databases">
        <title>Draft assemblies of triclosan tolerant bacteria isolated from returned activated sludge.</title>
        <authorList>
            <person name="Van Hamelsveld S."/>
        </authorList>
    </citation>
    <scope>NUCLEOTIDE SEQUENCE [LARGE SCALE GENOMIC DNA]</scope>
    <source>
        <strain evidence="7 8">GW210010_S58</strain>
    </source>
</reference>
<sequence>MSVDRRFGIIASALGLLFLVLASGLLIHQWSAYTRAEYALTHFQVFRATLLAMEKVSAERGPTNSVLGEDVPLPEARAAALRVARAESDARIAQLVGLLGLPGCDRCENERAAAQRVQATLADARANIDRVLRVPRAQRTDPALEQAVMRMVEVIPHFSPITNASTAGVLNGDASALNCMTAARLAATLREQAGLLGSRFTAALVSQRQLTEDEQFAIERTRGGIDQLGAYMRTRVQEDAALAHGAFARVNGKYFGEGLAYVARIRALASLPGGAAASTGEFAARYVPLMRPIVEFRDEALALAEEEVRLHRHAMLVRLVGAAGILSSLMCALALGVWLFRRQVIRPFAEAARVIRAIAAGGPSADLPPNAYRGEIQELFDAVQVLKAKDLERTRLEQERQRLIAELRTMAETDSLTRLLNRRAFESRAQAAFLDRDVLAPYLALVMIDIDHFKRINDTYGHAVGDRALECMADLCRETWRKGDVVARIGGEEFAVLVGVQDRAQVLEMVERLRLRLSRAVVPVEQGAGFTMTASFGVAYAARADAPSVKSLLKRADRLLYRAKLAGRDRVEVEASALADGGPPP</sequence>
<dbReference type="EC" id="2.7.7.65" evidence="1"/>
<dbReference type="Gene3D" id="6.10.340.10">
    <property type="match status" value="1"/>
</dbReference>
<dbReference type="Proteomes" id="UP001216674">
    <property type="component" value="Unassembled WGS sequence"/>
</dbReference>
<dbReference type="InterPro" id="IPR003660">
    <property type="entry name" value="HAMP_dom"/>
</dbReference>
<protein>
    <recommendedName>
        <fullName evidence="1">diguanylate cyclase</fullName>
        <ecNumber evidence="1">2.7.7.65</ecNumber>
    </recommendedName>
</protein>
<comment type="catalytic activity">
    <reaction evidence="2">
        <text>2 GTP = 3',3'-c-di-GMP + 2 diphosphate</text>
        <dbReference type="Rhea" id="RHEA:24898"/>
        <dbReference type="ChEBI" id="CHEBI:33019"/>
        <dbReference type="ChEBI" id="CHEBI:37565"/>
        <dbReference type="ChEBI" id="CHEBI:58805"/>
        <dbReference type="EC" id="2.7.7.65"/>
    </reaction>
</comment>
<gene>
    <name evidence="7" type="ORF">P3W85_02970</name>
</gene>
<dbReference type="InterPro" id="IPR000160">
    <property type="entry name" value="GGDEF_dom"/>
</dbReference>
<dbReference type="EMBL" id="JARJLM010000048">
    <property type="protein sequence ID" value="MDF3831921.1"/>
    <property type="molecule type" value="Genomic_DNA"/>
</dbReference>
<organism evidence="7 8">
    <name type="scientific">Cupriavidus basilensis</name>
    <dbReference type="NCBI Taxonomy" id="68895"/>
    <lineage>
        <taxon>Bacteria</taxon>
        <taxon>Pseudomonadati</taxon>
        <taxon>Pseudomonadota</taxon>
        <taxon>Betaproteobacteria</taxon>
        <taxon>Burkholderiales</taxon>
        <taxon>Burkholderiaceae</taxon>
        <taxon>Cupriavidus</taxon>
    </lineage>
</organism>
<dbReference type="PANTHER" id="PTHR45138">
    <property type="entry name" value="REGULATORY COMPONENTS OF SENSORY TRANSDUCTION SYSTEM"/>
    <property type="match status" value="1"/>
</dbReference>
<feature type="domain" description="HAMP" evidence="5">
    <location>
        <begin position="342"/>
        <end position="395"/>
    </location>
</feature>
<evidence type="ECO:0000313" key="7">
    <source>
        <dbReference type="EMBL" id="MDF3831921.1"/>
    </source>
</evidence>
<dbReference type="NCBIfam" id="TIGR00254">
    <property type="entry name" value="GGDEF"/>
    <property type="match status" value="1"/>
</dbReference>
<dbReference type="InterPro" id="IPR050469">
    <property type="entry name" value="Diguanylate_Cyclase"/>
</dbReference>
<keyword evidence="8" id="KW-1185">Reference proteome</keyword>
<evidence type="ECO:0000259" key="6">
    <source>
        <dbReference type="PROSITE" id="PS50887"/>
    </source>
</evidence>
<evidence type="ECO:0000256" key="4">
    <source>
        <dbReference type="SAM" id="Phobius"/>
    </source>
</evidence>
<evidence type="ECO:0000256" key="3">
    <source>
        <dbReference type="SAM" id="Coils"/>
    </source>
</evidence>
<comment type="caution">
    <text evidence="7">The sequence shown here is derived from an EMBL/GenBank/DDBJ whole genome shotgun (WGS) entry which is preliminary data.</text>
</comment>
<dbReference type="Gene3D" id="3.30.70.270">
    <property type="match status" value="1"/>
</dbReference>
<dbReference type="Pfam" id="PF00990">
    <property type="entry name" value="GGDEF"/>
    <property type="match status" value="1"/>
</dbReference>
<dbReference type="InterPro" id="IPR029787">
    <property type="entry name" value="Nucleotide_cyclase"/>
</dbReference>
<proteinExistence type="predicted"/>
<dbReference type="SMART" id="SM00267">
    <property type="entry name" value="GGDEF"/>
    <property type="match status" value="1"/>
</dbReference>
<feature type="domain" description="GGDEF" evidence="6">
    <location>
        <begin position="441"/>
        <end position="576"/>
    </location>
</feature>